<evidence type="ECO:0000313" key="4">
    <source>
        <dbReference type="EMBL" id="SHH26346.1"/>
    </source>
</evidence>
<dbReference type="InterPro" id="IPR002347">
    <property type="entry name" value="SDR_fam"/>
</dbReference>
<sequence>MKVLITGGASGLGLAMAKRWAQAGATVCVADRNASAQAATLQAIAEAGGIGHFIETDVSSDDSVARLKAFTDQTLGGVDLLINSAGVPTAGTVSDESLTAWQWVLDINLLGSVRLVKAYAESMRRAGQGYIVNVASQAALTPTPLMGSYNATKAAIVAFSETLRLELAPFGVGVSVLCPAFVSTALHTALPKEQHAMQALVTKLVEGGSVSAEQVAEQTFQAVQDRQFLILTHKEGKKAWRIKRWLPNAYLKMMAKRTRKFSLKGYRDEPSHSA</sequence>
<dbReference type="InterPro" id="IPR036291">
    <property type="entry name" value="NAD(P)-bd_dom_sf"/>
</dbReference>
<accession>A0A1M5RJL8</accession>
<dbReference type="PROSITE" id="PS00061">
    <property type="entry name" value="ADH_SHORT"/>
    <property type="match status" value="1"/>
</dbReference>
<protein>
    <submittedName>
        <fullName evidence="4">Short-chain dehydrogenase</fullName>
    </submittedName>
</protein>
<dbReference type="InterPro" id="IPR020904">
    <property type="entry name" value="Sc_DH/Rdtase_CS"/>
</dbReference>
<dbReference type="Proteomes" id="UP000184268">
    <property type="component" value="Unassembled WGS sequence"/>
</dbReference>
<reference evidence="4 5" key="1">
    <citation type="submission" date="2016-11" db="EMBL/GenBank/DDBJ databases">
        <authorList>
            <person name="Jaros S."/>
            <person name="Januszkiewicz K."/>
            <person name="Wedrychowicz H."/>
        </authorList>
    </citation>
    <scope>NUCLEOTIDE SEQUENCE [LARGE SCALE GENOMIC DNA]</scope>
    <source>
        <strain evidence="4 5">DSM 16917</strain>
    </source>
</reference>
<dbReference type="SUPFAM" id="SSF51735">
    <property type="entry name" value="NAD(P)-binding Rossmann-fold domains"/>
    <property type="match status" value="1"/>
</dbReference>
<dbReference type="CDD" id="cd05233">
    <property type="entry name" value="SDR_c"/>
    <property type="match status" value="1"/>
</dbReference>
<dbReference type="PRINTS" id="PR00080">
    <property type="entry name" value="SDRFAMILY"/>
</dbReference>
<dbReference type="RefSeq" id="WP_067657287.1">
    <property type="nucleotide sequence ID" value="NZ_FQXG01000002.1"/>
</dbReference>
<evidence type="ECO:0000256" key="3">
    <source>
        <dbReference type="RuleBase" id="RU000363"/>
    </source>
</evidence>
<dbReference type="PRINTS" id="PR00081">
    <property type="entry name" value="GDHRDH"/>
</dbReference>
<dbReference type="AlphaFoldDB" id="A0A1M5RJL8"/>
<dbReference type="Pfam" id="PF00106">
    <property type="entry name" value="adh_short"/>
    <property type="match status" value="1"/>
</dbReference>
<keyword evidence="5" id="KW-1185">Reference proteome</keyword>
<dbReference type="PANTHER" id="PTHR44196">
    <property type="entry name" value="DEHYDROGENASE/REDUCTASE SDR FAMILY MEMBER 7B"/>
    <property type="match status" value="1"/>
</dbReference>
<proteinExistence type="inferred from homology"/>
<gene>
    <name evidence="4" type="ORF">SAMN02745129_1646</name>
</gene>
<dbReference type="PANTHER" id="PTHR44196:SF1">
    <property type="entry name" value="DEHYDROGENASE_REDUCTASE SDR FAMILY MEMBER 7B"/>
    <property type="match status" value="1"/>
</dbReference>
<organism evidence="4 5">
    <name type="scientific">Ferrimonas marina</name>
    <dbReference type="NCBI Taxonomy" id="299255"/>
    <lineage>
        <taxon>Bacteria</taxon>
        <taxon>Pseudomonadati</taxon>
        <taxon>Pseudomonadota</taxon>
        <taxon>Gammaproteobacteria</taxon>
        <taxon>Alteromonadales</taxon>
        <taxon>Ferrimonadaceae</taxon>
        <taxon>Ferrimonas</taxon>
    </lineage>
</organism>
<dbReference type="Gene3D" id="3.40.50.720">
    <property type="entry name" value="NAD(P)-binding Rossmann-like Domain"/>
    <property type="match status" value="1"/>
</dbReference>
<dbReference type="OrthoDB" id="4690547at2"/>
<comment type="similarity">
    <text evidence="1 3">Belongs to the short-chain dehydrogenases/reductases (SDR) family.</text>
</comment>
<name>A0A1M5RJL8_9GAMM</name>
<dbReference type="EMBL" id="FQXG01000002">
    <property type="protein sequence ID" value="SHH26346.1"/>
    <property type="molecule type" value="Genomic_DNA"/>
</dbReference>
<dbReference type="GO" id="GO:0016020">
    <property type="term" value="C:membrane"/>
    <property type="evidence" value="ECO:0007669"/>
    <property type="project" value="TreeGrafter"/>
</dbReference>
<evidence type="ECO:0000256" key="1">
    <source>
        <dbReference type="ARBA" id="ARBA00006484"/>
    </source>
</evidence>
<evidence type="ECO:0000313" key="5">
    <source>
        <dbReference type="Proteomes" id="UP000184268"/>
    </source>
</evidence>
<keyword evidence="2" id="KW-0560">Oxidoreductase</keyword>
<dbReference type="STRING" id="299255.SAMN02745129_1646"/>
<evidence type="ECO:0000256" key="2">
    <source>
        <dbReference type="ARBA" id="ARBA00023002"/>
    </source>
</evidence>
<dbReference type="NCBIfam" id="NF004196">
    <property type="entry name" value="PRK05650.1"/>
    <property type="match status" value="1"/>
</dbReference>
<dbReference type="GO" id="GO:0016491">
    <property type="term" value="F:oxidoreductase activity"/>
    <property type="evidence" value="ECO:0007669"/>
    <property type="project" value="UniProtKB-KW"/>
</dbReference>